<evidence type="ECO:0000313" key="1">
    <source>
        <dbReference type="EMBL" id="ENO95016.1"/>
    </source>
</evidence>
<protein>
    <submittedName>
        <fullName evidence="1">Uncharacterized protein</fullName>
    </submittedName>
</protein>
<accession>N6YKZ9</accession>
<evidence type="ECO:0000313" key="2">
    <source>
        <dbReference type="Proteomes" id="UP000013047"/>
    </source>
</evidence>
<organism evidence="1 2">
    <name type="scientific">Thauera phenylacetica B4P</name>
    <dbReference type="NCBI Taxonomy" id="1234382"/>
    <lineage>
        <taxon>Bacteria</taxon>
        <taxon>Pseudomonadati</taxon>
        <taxon>Pseudomonadota</taxon>
        <taxon>Betaproteobacteria</taxon>
        <taxon>Rhodocyclales</taxon>
        <taxon>Zoogloeaceae</taxon>
        <taxon>Thauera</taxon>
    </lineage>
</organism>
<dbReference type="EMBL" id="AMXF01000299">
    <property type="protein sequence ID" value="ENO95016.1"/>
    <property type="molecule type" value="Genomic_DNA"/>
</dbReference>
<keyword evidence="2" id="KW-1185">Reference proteome</keyword>
<reference evidence="1 2" key="1">
    <citation type="submission" date="2012-09" db="EMBL/GenBank/DDBJ databases">
        <title>Draft Genome Sequences of 6 Strains from Genus Thauera.</title>
        <authorList>
            <person name="Liu B."/>
            <person name="Shapleigh J.P."/>
            <person name="Frostegard A.H."/>
        </authorList>
    </citation>
    <scope>NUCLEOTIDE SEQUENCE [LARGE SCALE GENOMIC DNA]</scope>
    <source>
        <strain evidence="1 2">B4P</strain>
    </source>
</reference>
<dbReference type="Proteomes" id="UP000013047">
    <property type="component" value="Unassembled WGS sequence"/>
</dbReference>
<dbReference type="AlphaFoldDB" id="N6YKZ9"/>
<comment type="caution">
    <text evidence="1">The sequence shown here is derived from an EMBL/GenBank/DDBJ whole genome shotgun (WGS) entry which is preliminary data.</text>
</comment>
<sequence>MGVRLDGKGVLGSAAPGSAIRSGGRGGAGRALRRGLAAVGLLAVLAGCENSATAYMIEGNQHALILVREQKFFWDDELRQAVVVSRLPACQKRVRIHPGSTTLVEMKVYAAGDGLWALHQGARWYLAGTEECRLQDWDNPGDRPPGVLLGSFALKDGEPAFVPAPAAK</sequence>
<dbReference type="RefSeq" id="WP_004381754.1">
    <property type="nucleotide sequence ID" value="NZ_AMXF01000299.1"/>
</dbReference>
<proteinExistence type="predicted"/>
<name>N6YKZ9_9RHOO</name>
<gene>
    <name evidence="1" type="ORF">C667_21154</name>
</gene>